<feature type="signal peptide" evidence="13">
    <location>
        <begin position="1"/>
        <end position="25"/>
    </location>
</feature>
<evidence type="ECO:0000256" key="6">
    <source>
        <dbReference type="ARBA" id="ARBA00023004"/>
    </source>
</evidence>
<feature type="compositionally biased region" description="Basic residues" evidence="12">
    <location>
        <begin position="303"/>
        <end position="314"/>
    </location>
</feature>
<evidence type="ECO:0000313" key="16">
    <source>
        <dbReference type="Proteomes" id="UP000469159"/>
    </source>
</evidence>
<dbReference type="EMBL" id="WTYK01000005">
    <property type="protein sequence ID" value="MXP41904.1"/>
    <property type="molecule type" value="Genomic_DNA"/>
</dbReference>
<evidence type="ECO:0000256" key="5">
    <source>
        <dbReference type="ARBA" id="ARBA00022692"/>
    </source>
</evidence>
<evidence type="ECO:0000256" key="2">
    <source>
        <dbReference type="ARBA" id="ARBA00022448"/>
    </source>
</evidence>
<gene>
    <name evidence="15" type="ORF">GRI75_09655</name>
</gene>
<keyword evidence="3 11" id="KW-1134">Transmembrane beta strand</keyword>
<dbReference type="InterPro" id="IPR039426">
    <property type="entry name" value="TonB-dep_rcpt-like"/>
</dbReference>
<keyword evidence="7" id="KW-0406">Ion transport</keyword>
<feature type="region of interest" description="Disordered" evidence="12">
    <location>
        <begin position="376"/>
        <end position="409"/>
    </location>
</feature>
<dbReference type="SUPFAM" id="SSF56935">
    <property type="entry name" value="Porins"/>
    <property type="match status" value="1"/>
</dbReference>
<evidence type="ECO:0000256" key="4">
    <source>
        <dbReference type="ARBA" id="ARBA00022496"/>
    </source>
</evidence>
<comment type="similarity">
    <text evidence="11">Belongs to the TonB-dependent receptor family.</text>
</comment>
<keyword evidence="16" id="KW-1185">Reference proteome</keyword>
<dbReference type="InterPro" id="IPR012910">
    <property type="entry name" value="Plug_dom"/>
</dbReference>
<dbReference type="InterPro" id="IPR036942">
    <property type="entry name" value="Beta-barrel_TonB_sf"/>
</dbReference>
<evidence type="ECO:0000259" key="14">
    <source>
        <dbReference type="Pfam" id="PF07715"/>
    </source>
</evidence>
<keyword evidence="10 11" id="KW-0998">Cell outer membrane</keyword>
<dbReference type="AlphaFoldDB" id="A0A6I4UVM3"/>
<evidence type="ECO:0000256" key="10">
    <source>
        <dbReference type="ARBA" id="ARBA00023237"/>
    </source>
</evidence>
<evidence type="ECO:0000256" key="13">
    <source>
        <dbReference type="SAM" id="SignalP"/>
    </source>
</evidence>
<proteinExistence type="inferred from homology"/>
<reference evidence="15 16" key="1">
    <citation type="submission" date="2019-12" db="EMBL/GenBank/DDBJ databases">
        <title>Genomic-based taxomic classification of the family Erythrobacteraceae.</title>
        <authorList>
            <person name="Xu L."/>
        </authorList>
    </citation>
    <scope>NUCLEOTIDE SEQUENCE [LARGE SCALE GENOMIC DNA]</scope>
    <source>
        <strain evidence="15 16">MCCC 1K02066</strain>
    </source>
</reference>
<keyword evidence="5 11" id="KW-0812">Transmembrane</keyword>
<evidence type="ECO:0000256" key="9">
    <source>
        <dbReference type="ARBA" id="ARBA00023136"/>
    </source>
</evidence>
<dbReference type="GO" id="GO:0006826">
    <property type="term" value="P:iron ion transport"/>
    <property type="evidence" value="ECO:0007669"/>
    <property type="project" value="UniProtKB-KW"/>
</dbReference>
<sequence>MSVLGGRAAMFASVAACALAAPAMAQVEAEPAEEAPRFGQDIIVTAERRATDLQDTPLSIVAVTDEIVAAKGIDDLADLGSFTPNLNITPSRGNGGAIPSFSIRGISGGGGAVGERGVGLYIDGVFVPRTSGSVLLVLDVDRIEVLRGPQGTLFGRNSTGGAIRIFTKQPELQDFGGYIRVTAGNMDRADVIGTVNVPLGDTVAVRAQGAYLSQGGFVERGTQDLGGSEDVIGRLNVRFEPTDRFEATAGFLYSNSKASRSACLHRVRHAPGHRGSDRRQFRRLAQRCFQGGGASPAGAVQRSAHRHRRFHRAEHLPARRLRSRFRQSLRTVRQQPLLAGGPSHRLRHQRHAAGFLRHGRGQARSRCVRRLPAARHGGPLDRLEVPGVLSGTAAQRGAVRRGRRSGDGA</sequence>
<evidence type="ECO:0000256" key="8">
    <source>
        <dbReference type="ARBA" id="ARBA00023077"/>
    </source>
</evidence>
<protein>
    <submittedName>
        <fullName evidence="15">TonB-dependent receptor plug domain-containing protein</fullName>
    </submittedName>
</protein>
<keyword evidence="13" id="KW-0732">Signal</keyword>
<dbReference type="PANTHER" id="PTHR32552:SF81">
    <property type="entry name" value="TONB-DEPENDENT OUTER MEMBRANE RECEPTOR"/>
    <property type="match status" value="1"/>
</dbReference>
<dbReference type="Proteomes" id="UP000469159">
    <property type="component" value="Unassembled WGS sequence"/>
</dbReference>
<dbReference type="PANTHER" id="PTHR32552">
    <property type="entry name" value="FERRICHROME IRON RECEPTOR-RELATED"/>
    <property type="match status" value="1"/>
</dbReference>
<organism evidence="15 16">
    <name type="scientific">Croceibacterium soli</name>
    <dbReference type="NCBI Taxonomy" id="1739690"/>
    <lineage>
        <taxon>Bacteria</taxon>
        <taxon>Pseudomonadati</taxon>
        <taxon>Pseudomonadota</taxon>
        <taxon>Alphaproteobacteria</taxon>
        <taxon>Sphingomonadales</taxon>
        <taxon>Erythrobacteraceae</taxon>
        <taxon>Croceibacterium</taxon>
    </lineage>
</organism>
<evidence type="ECO:0000256" key="3">
    <source>
        <dbReference type="ARBA" id="ARBA00022452"/>
    </source>
</evidence>
<feature type="region of interest" description="Disordered" evidence="12">
    <location>
        <begin position="292"/>
        <end position="314"/>
    </location>
</feature>
<accession>A0A6I4UVM3</accession>
<evidence type="ECO:0000313" key="15">
    <source>
        <dbReference type="EMBL" id="MXP41904.1"/>
    </source>
</evidence>
<dbReference type="PROSITE" id="PS52016">
    <property type="entry name" value="TONB_DEPENDENT_REC_3"/>
    <property type="match status" value="1"/>
</dbReference>
<feature type="chain" id="PRO_5026001909" evidence="13">
    <location>
        <begin position="26"/>
        <end position="409"/>
    </location>
</feature>
<comment type="caution">
    <text evidence="15">The sequence shown here is derived from an EMBL/GenBank/DDBJ whole genome shotgun (WGS) entry which is preliminary data.</text>
</comment>
<dbReference type="GO" id="GO:0009279">
    <property type="term" value="C:cell outer membrane"/>
    <property type="evidence" value="ECO:0007669"/>
    <property type="project" value="UniProtKB-SubCell"/>
</dbReference>
<comment type="subcellular location">
    <subcellularLocation>
        <location evidence="1 11">Cell outer membrane</location>
        <topology evidence="1 11">Multi-pass membrane protein</topology>
    </subcellularLocation>
</comment>
<feature type="domain" description="TonB-dependent receptor plug" evidence="14">
    <location>
        <begin position="53"/>
        <end position="162"/>
    </location>
</feature>
<keyword evidence="4" id="KW-0410">Iron transport</keyword>
<evidence type="ECO:0000256" key="11">
    <source>
        <dbReference type="PROSITE-ProRule" id="PRU01360"/>
    </source>
</evidence>
<keyword evidence="2 11" id="KW-0813">Transport</keyword>
<dbReference type="Pfam" id="PF07715">
    <property type="entry name" value="Plug"/>
    <property type="match status" value="1"/>
</dbReference>
<evidence type="ECO:0000256" key="1">
    <source>
        <dbReference type="ARBA" id="ARBA00004571"/>
    </source>
</evidence>
<evidence type="ECO:0000256" key="12">
    <source>
        <dbReference type="SAM" id="MobiDB-lite"/>
    </source>
</evidence>
<name>A0A6I4UVM3_9SPHN</name>
<evidence type="ECO:0000256" key="7">
    <source>
        <dbReference type="ARBA" id="ARBA00023065"/>
    </source>
</evidence>
<keyword evidence="8" id="KW-0798">TonB box</keyword>
<keyword evidence="9 11" id="KW-0472">Membrane</keyword>
<keyword evidence="6" id="KW-0408">Iron</keyword>
<keyword evidence="15" id="KW-0675">Receptor</keyword>
<dbReference type="Gene3D" id="2.40.170.20">
    <property type="entry name" value="TonB-dependent receptor, beta-barrel domain"/>
    <property type="match status" value="1"/>
</dbReference>